<dbReference type="EMBL" id="NRRL01000088">
    <property type="protein sequence ID" value="MBK1670337.1"/>
    <property type="molecule type" value="Genomic_DNA"/>
</dbReference>
<evidence type="ECO:0000256" key="1">
    <source>
        <dbReference type="SAM" id="SignalP"/>
    </source>
</evidence>
<dbReference type="InterPro" id="IPR007210">
    <property type="entry name" value="ABC_Gly_betaine_transp_sub-bd"/>
</dbReference>
<dbReference type="Proteomes" id="UP001296873">
    <property type="component" value="Unassembled WGS sequence"/>
</dbReference>
<sequence>MTHYRATTGAKALVAGLALALAGAAGSVQDARADGETRIGMQPWPGVTVKSQVALQILNRIGYPARIKELSPQFVYQGMKTDDVDVTLGAWMPAHKSMVQPLVEAGAAQRYAINLDGAIQGLAVPTYVCESGIETVEDLVANGEQFDRTIYAIGAGAAMTEAFQNAVKNDYKGLGDWTVTPSSVSGMLAQVERKTRNDEPVVFHGWKPHWMAVKFDLCFLEDGPDSKIAALGTDVWTITATGWAEANPQAAKFLKQFKVEPAVQSRWIYDYSYDDTAADKVAANWLAGAPEQLSAWLDGVEAADGTPALEKLKASFTN</sequence>
<dbReference type="SUPFAM" id="SSF53850">
    <property type="entry name" value="Periplasmic binding protein-like II"/>
    <property type="match status" value="1"/>
</dbReference>
<feature type="chain" id="PRO_5047289402" description="ABC-type glycine betaine transport system substrate-binding domain-containing protein" evidence="1">
    <location>
        <begin position="21"/>
        <end position="318"/>
    </location>
</feature>
<dbReference type="Pfam" id="PF04069">
    <property type="entry name" value="OpuAC"/>
    <property type="match status" value="1"/>
</dbReference>
<dbReference type="RefSeq" id="WP_200342700.1">
    <property type="nucleotide sequence ID" value="NZ_NRRL01000088.1"/>
</dbReference>
<dbReference type="Gene3D" id="3.40.190.100">
    <property type="entry name" value="Glycine betaine-binding periplasmic protein, domain 2"/>
    <property type="match status" value="1"/>
</dbReference>
<evidence type="ECO:0000313" key="4">
    <source>
        <dbReference type="Proteomes" id="UP001296873"/>
    </source>
</evidence>
<evidence type="ECO:0000313" key="3">
    <source>
        <dbReference type="EMBL" id="MBK1670337.1"/>
    </source>
</evidence>
<feature type="signal peptide" evidence="1">
    <location>
        <begin position="1"/>
        <end position="20"/>
    </location>
</feature>
<accession>A0ABS1DJR1</accession>
<comment type="caution">
    <text evidence="3">The sequence shown here is derived from an EMBL/GenBank/DDBJ whole genome shotgun (WGS) entry which is preliminary data.</text>
</comment>
<proteinExistence type="predicted"/>
<evidence type="ECO:0000259" key="2">
    <source>
        <dbReference type="Pfam" id="PF04069"/>
    </source>
</evidence>
<name>A0ABS1DJR1_9PROT</name>
<keyword evidence="4" id="KW-1185">Reference proteome</keyword>
<reference evidence="3 4" key="1">
    <citation type="journal article" date="2020" name="Microorganisms">
        <title>Osmotic Adaptation and Compatible Solute Biosynthesis of Phototrophic Bacteria as Revealed from Genome Analyses.</title>
        <authorList>
            <person name="Imhoff J.F."/>
            <person name="Rahn T."/>
            <person name="Kunzel S."/>
            <person name="Keller A."/>
            <person name="Neulinger S.C."/>
        </authorList>
    </citation>
    <scope>NUCLEOTIDE SEQUENCE [LARGE SCALE GENOMIC DNA]</scope>
    <source>
        <strain evidence="3 4">DSM 9895</strain>
    </source>
</reference>
<gene>
    <name evidence="3" type="ORF">CKO28_20140</name>
</gene>
<keyword evidence="1" id="KW-0732">Signal</keyword>
<feature type="domain" description="ABC-type glycine betaine transport system substrate-binding" evidence="2">
    <location>
        <begin position="38"/>
        <end position="287"/>
    </location>
</feature>
<protein>
    <recommendedName>
        <fullName evidence="2">ABC-type glycine betaine transport system substrate-binding domain-containing protein</fullName>
    </recommendedName>
</protein>
<dbReference type="Gene3D" id="3.40.190.10">
    <property type="entry name" value="Periplasmic binding protein-like II"/>
    <property type="match status" value="1"/>
</dbReference>
<organism evidence="3 4">
    <name type="scientific">Rhodovibrio sodomensis</name>
    <dbReference type="NCBI Taxonomy" id="1088"/>
    <lineage>
        <taxon>Bacteria</taxon>
        <taxon>Pseudomonadati</taxon>
        <taxon>Pseudomonadota</taxon>
        <taxon>Alphaproteobacteria</taxon>
        <taxon>Rhodospirillales</taxon>
        <taxon>Rhodovibrionaceae</taxon>
        <taxon>Rhodovibrio</taxon>
    </lineage>
</organism>